<evidence type="ECO:0000256" key="7">
    <source>
        <dbReference type="ARBA" id="ARBA00022853"/>
    </source>
</evidence>
<evidence type="ECO:0000256" key="12">
    <source>
        <dbReference type="ARBA" id="ARBA00023315"/>
    </source>
</evidence>
<comment type="caution">
    <text evidence="18">The sequence shown here is derived from an EMBL/GenBank/DDBJ whole genome shotgun (WGS) entry which is preliminary data.</text>
</comment>
<dbReference type="Pfam" id="PF02135">
    <property type="entry name" value="zf-TAZ"/>
    <property type="match status" value="1"/>
</dbReference>
<dbReference type="InterPro" id="IPR013083">
    <property type="entry name" value="Znf_RING/FYVE/PHD"/>
</dbReference>
<dbReference type="SUPFAM" id="SSF57933">
    <property type="entry name" value="TAZ domain"/>
    <property type="match status" value="1"/>
</dbReference>
<dbReference type="Gene3D" id="3.30.40.10">
    <property type="entry name" value="Zinc/RING finger domain, C3HC4 (zinc finger)"/>
    <property type="match status" value="1"/>
</dbReference>
<dbReference type="InterPro" id="IPR011011">
    <property type="entry name" value="Znf_FYVE_PHD"/>
</dbReference>
<dbReference type="GO" id="GO:0003713">
    <property type="term" value="F:transcription coactivator activity"/>
    <property type="evidence" value="ECO:0007669"/>
    <property type="project" value="TreeGrafter"/>
</dbReference>
<dbReference type="Proteomes" id="UP000489600">
    <property type="component" value="Unassembled WGS sequence"/>
</dbReference>
<dbReference type="InterPro" id="IPR035898">
    <property type="entry name" value="TAZ_dom_sf"/>
</dbReference>
<sequence length="1048" mass="119285">MMPPPKRKDLMPTYLSPAPGQSDIDELNQQLNMLPDLKVTTDKEVGYLGSRKSQSNGSYHIGIPRQLHVRSGEVQEVQSLGGPFQSETGYHWSKRQRIETPIKLNITPWDDSSRLPSLQLSPDFTLPANFVAEQKMSIPLTSFEEVSSYANRCFITSPLPVSSNFVLGEVSDTISVCSDITKLDVMDNSPLDKKHVQGLSTSKSIKSARANVTKVYSFKDLVSPMKREIQAEKKPLNHKMNHKKPGFGVDIVEPMKCDEGTKCEVNGDTMSLGKRNKRDVSLVERFTEEEIKLHIMSLKEGSSQGKMREMCDLKEELCQLCGAGALLFPAQPIYCSLCTRRIKENSFYYIPEETLSDAQHQICNPCYNRCRSQFTLSGLSVSKAKMLKKNNSDNQNTEEWVSCGSCGKWQHQICGLYNLHKDIDKNADYICPYCLLEERKSINEMGFHDNTDVGAKDLPETILSHFIEQRLFRRLKEERCQTAKATGQSINDVSEPNDLTVRVVFSAEKSSVVNKQFVNLLQKEHYPSEFPYRSKVILLFQKVEGVDICIFALFVQEFGSECSVPNQRSIYVLYLDSVKYFRPERVTFAGEALRTFVYHEILIGYLEYCKIRGFTAGYIWACPPPKGEDYIMYSHPRTQQTPNTKKLRQWYMSMLDKATVQKVVTNATNLYDRFFGSTEESTCNITAAQLPYFEGSFWSYNAELLIQEIETEGNNELQKKVKTLSRRKLKGLVSNKSKDGVDVDDAKNILLMQKLEKMISLNKEDFMVVELNYSCTRCSKAILSGLRWFCVKCKNIHLCETCADAEQQFPGEDKHHMSGKEKHWLSKAQVNGIQSTTEDNDIVLENNVFESRQVFLGFSQKHNYNFDTLRRAKHSSMMILHHLDTSNKLNCSQNSSRLLQVTCTACNKDVSTTIYFACLICSNYRVCTGCYAKNKILRVLHLFPIIPSAHGTPPRTVGVLEILDALLHAHLCRPTATQSSCSYSKCNDVKTLFKHSVECKIKGQGACKICNNMWKIIRIHAYHCQDPICTIPRCRDMKEDLIRNGVLL</sequence>
<dbReference type="SMART" id="SM00291">
    <property type="entry name" value="ZnF_ZZ"/>
    <property type="match status" value="2"/>
</dbReference>
<dbReference type="PANTHER" id="PTHR13808:SF53">
    <property type="entry name" value="HISTONE ACETYLTRANSFERASE HAC2"/>
    <property type="match status" value="1"/>
</dbReference>
<keyword evidence="7" id="KW-0156">Chromatin regulator</keyword>
<feature type="domain" description="ZZ-type" evidence="16">
    <location>
        <begin position="770"/>
        <end position="833"/>
    </location>
</feature>
<comment type="subcellular location">
    <subcellularLocation>
        <location evidence="1">Nucleus</location>
    </subcellularLocation>
</comment>
<keyword evidence="8" id="KW-0805">Transcription regulation</keyword>
<keyword evidence="4" id="KW-0479">Metal-binding</keyword>
<dbReference type="GO" id="GO:0000123">
    <property type="term" value="C:histone acetyltransferase complex"/>
    <property type="evidence" value="ECO:0007669"/>
    <property type="project" value="TreeGrafter"/>
</dbReference>
<feature type="domain" description="CBP/p300-type HAT" evidence="17">
    <location>
        <begin position="452"/>
        <end position="888"/>
    </location>
</feature>
<dbReference type="Pfam" id="PF00569">
    <property type="entry name" value="ZZ"/>
    <property type="match status" value="1"/>
</dbReference>
<dbReference type="InterPro" id="IPR001965">
    <property type="entry name" value="Znf_PHD"/>
</dbReference>
<evidence type="ECO:0000256" key="5">
    <source>
        <dbReference type="ARBA" id="ARBA00022771"/>
    </source>
</evidence>
<dbReference type="EC" id="2.3.1.48" evidence="2"/>
<evidence type="ECO:0000256" key="11">
    <source>
        <dbReference type="ARBA" id="ARBA00023242"/>
    </source>
</evidence>
<dbReference type="SUPFAM" id="SSF57850">
    <property type="entry name" value="RING/U-box"/>
    <property type="match status" value="2"/>
</dbReference>
<feature type="domain" description="ZZ-type" evidence="16">
    <location>
        <begin position="898"/>
        <end position="951"/>
    </location>
</feature>
<gene>
    <name evidence="18" type="ORF">ANE_LOCUS4773</name>
</gene>
<evidence type="ECO:0000256" key="3">
    <source>
        <dbReference type="ARBA" id="ARBA00022679"/>
    </source>
</evidence>
<reference evidence="18" key="1">
    <citation type="submission" date="2019-07" db="EMBL/GenBank/DDBJ databases">
        <authorList>
            <person name="Dittberner H."/>
        </authorList>
    </citation>
    <scope>NUCLEOTIDE SEQUENCE [LARGE SCALE GENOMIC DNA]</scope>
</reference>
<dbReference type="GO" id="GO:0004402">
    <property type="term" value="F:histone acetyltransferase activity"/>
    <property type="evidence" value="ECO:0007669"/>
    <property type="project" value="InterPro"/>
</dbReference>
<keyword evidence="5 14" id="KW-0863">Zinc-finger</keyword>
<dbReference type="InterPro" id="IPR031162">
    <property type="entry name" value="CBP_P300_HAT"/>
</dbReference>
<comment type="catalytic activity">
    <reaction evidence="13">
        <text>L-lysyl-[protein] + acetyl-CoA = N(6)-acetyl-L-lysyl-[protein] + CoA + H(+)</text>
        <dbReference type="Rhea" id="RHEA:45948"/>
        <dbReference type="Rhea" id="RHEA-COMP:9752"/>
        <dbReference type="Rhea" id="RHEA-COMP:10731"/>
        <dbReference type="ChEBI" id="CHEBI:15378"/>
        <dbReference type="ChEBI" id="CHEBI:29969"/>
        <dbReference type="ChEBI" id="CHEBI:57287"/>
        <dbReference type="ChEBI" id="CHEBI:57288"/>
        <dbReference type="ChEBI" id="CHEBI:61930"/>
        <dbReference type="EC" id="2.3.1.48"/>
    </reaction>
</comment>
<evidence type="ECO:0000256" key="8">
    <source>
        <dbReference type="ARBA" id="ARBA00023015"/>
    </source>
</evidence>
<evidence type="ECO:0000256" key="1">
    <source>
        <dbReference type="ARBA" id="ARBA00004123"/>
    </source>
</evidence>
<dbReference type="Pfam" id="PF08214">
    <property type="entry name" value="HAT_KAT11"/>
    <property type="match status" value="1"/>
</dbReference>
<evidence type="ECO:0000259" key="16">
    <source>
        <dbReference type="PROSITE" id="PS50135"/>
    </source>
</evidence>
<dbReference type="AlphaFoldDB" id="A0A565AY37"/>
<keyword evidence="12" id="KW-0012">Acyltransferase</keyword>
<dbReference type="PANTHER" id="PTHR13808">
    <property type="entry name" value="CBP/P300-RELATED"/>
    <property type="match status" value="1"/>
</dbReference>
<dbReference type="PROSITE" id="PS01357">
    <property type="entry name" value="ZF_ZZ_1"/>
    <property type="match status" value="1"/>
</dbReference>
<dbReference type="Gene3D" id="1.20.1020.10">
    <property type="entry name" value="TAZ domain"/>
    <property type="match status" value="1"/>
</dbReference>
<name>A0A565AY37_9BRAS</name>
<evidence type="ECO:0000313" key="19">
    <source>
        <dbReference type="Proteomes" id="UP000489600"/>
    </source>
</evidence>
<dbReference type="SUPFAM" id="SSF57903">
    <property type="entry name" value="FYVE/PHD zinc finger"/>
    <property type="match status" value="1"/>
</dbReference>
<organism evidence="18 19">
    <name type="scientific">Arabis nemorensis</name>
    <dbReference type="NCBI Taxonomy" id="586526"/>
    <lineage>
        <taxon>Eukaryota</taxon>
        <taxon>Viridiplantae</taxon>
        <taxon>Streptophyta</taxon>
        <taxon>Embryophyta</taxon>
        <taxon>Tracheophyta</taxon>
        <taxon>Spermatophyta</taxon>
        <taxon>Magnoliopsida</taxon>
        <taxon>eudicotyledons</taxon>
        <taxon>Gunneridae</taxon>
        <taxon>Pentapetalae</taxon>
        <taxon>rosids</taxon>
        <taxon>malvids</taxon>
        <taxon>Brassicales</taxon>
        <taxon>Brassicaceae</taxon>
        <taxon>Arabideae</taxon>
        <taxon>Arabis</taxon>
    </lineage>
</organism>
<dbReference type="GO" id="GO:0031490">
    <property type="term" value="F:chromatin DNA binding"/>
    <property type="evidence" value="ECO:0007669"/>
    <property type="project" value="TreeGrafter"/>
</dbReference>
<evidence type="ECO:0000256" key="9">
    <source>
        <dbReference type="ARBA" id="ARBA00023159"/>
    </source>
</evidence>
<dbReference type="PROSITE" id="PS50134">
    <property type="entry name" value="ZF_TAZ"/>
    <property type="match status" value="1"/>
</dbReference>
<protein>
    <recommendedName>
        <fullName evidence="2">histone acetyltransferase</fullName>
        <ecNumber evidence="2">2.3.1.48</ecNumber>
    </recommendedName>
</protein>
<dbReference type="InterPro" id="IPR000433">
    <property type="entry name" value="Znf_ZZ"/>
</dbReference>
<feature type="domain" description="TAZ-type" evidence="15">
    <location>
        <begin position="952"/>
        <end position="1037"/>
    </location>
</feature>
<evidence type="ECO:0000259" key="17">
    <source>
        <dbReference type="PROSITE" id="PS51727"/>
    </source>
</evidence>
<dbReference type="GO" id="GO:0045944">
    <property type="term" value="P:positive regulation of transcription by RNA polymerase II"/>
    <property type="evidence" value="ECO:0007669"/>
    <property type="project" value="TreeGrafter"/>
</dbReference>
<keyword evidence="19" id="KW-1185">Reference proteome</keyword>
<keyword evidence="6" id="KW-0862">Zinc</keyword>
<dbReference type="GO" id="GO:0008270">
    <property type="term" value="F:zinc ion binding"/>
    <property type="evidence" value="ECO:0007669"/>
    <property type="project" value="UniProtKB-KW"/>
</dbReference>
<evidence type="ECO:0000256" key="6">
    <source>
        <dbReference type="ARBA" id="ARBA00022833"/>
    </source>
</evidence>
<evidence type="ECO:0000313" key="18">
    <source>
        <dbReference type="EMBL" id="VVA94328.1"/>
    </source>
</evidence>
<dbReference type="SMART" id="SM00551">
    <property type="entry name" value="ZnF_TAZ"/>
    <property type="match status" value="1"/>
</dbReference>
<proteinExistence type="predicted"/>
<dbReference type="EMBL" id="CABITT030000002">
    <property type="protein sequence ID" value="VVA94328.1"/>
    <property type="molecule type" value="Genomic_DNA"/>
</dbReference>
<keyword evidence="11" id="KW-0539">Nucleus</keyword>
<evidence type="ECO:0000256" key="2">
    <source>
        <dbReference type="ARBA" id="ARBA00013184"/>
    </source>
</evidence>
<dbReference type="GO" id="GO:0005667">
    <property type="term" value="C:transcription regulator complex"/>
    <property type="evidence" value="ECO:0007669"/>
    <property type="project" value="TreeGrafter"/>
</dbReference>
<dbReference type="PROSITE" id="PS50135">
    <property type="entry name" value="ZF_ZZ_2"/>
    <property type="match status" value="2"/>
</dbReference>
<accession>A0A565AY37</accession>
<evidence type="ECO:0000256" key="4">
    <source>
        <dbReference type="ARBA" id="ARBA00022723"/>
    </source>
</evidence>
<dbReference type="SMART" id="SM00249">
    <property type="entry name" value="PHD"/>
    <property type="match status" value="1"/>
</dbReference>
<keyword evidence="9" id="KW-0010">Activator</keyword>
<evidence type="ECO:0000256" key="14">
    <source>
        <dbReference type="PROSITE-ProRule" id="PRU00228"/>
    </source>
</evidence>
<evidence type="ECO:0000259" key="15">
    <source>
        <dbReference type="PROSITE" id="PS50134"/>
    </source>
</evidence>
<dbReference type="InterPro" id="IPR043145">
    <property type="entry name" value="Znf_ZZ_sf"/>
</dbReference>
<evidence type="ECO:0000256" key="13">
    <source>
        <dbReference type="ARBA" id="ARBA00048017"/>
    </source>
</evidence>
<evidence type="ECO:0000256" key="10">
    <source>
        <dbReference type="ARBA" id="ARBA00023163"/>
    </source>
</evidence>
<dbReference type="Gene3D" id="3.30.60.90">
    <property type="match status" value="2"/>
</dbReference>
<dbReference type="InterPro" id="IPR000197">
    <property type="entry name" value="Znf_TAZ"/>
</dbReference>
<keyword evidence="3" id="KW-0808">Transferase</keyword>
<dbReference type="OrthoDB" id="899at2759"/>
<dbReference type="PROSITE" id="PS51727">
    <property type="entry name" value="CBP_P300_HAT"/>
    <property type="match status" value="1"/>
</dbReference>
<dbReference type="InterPro" id="IPR019787">
    <property type="entry name" value="Znf_PHD-finger"/>
</dbReference>
<dbReference type="Pfam" id="PF00628">
    <property type="entry name" value="PHD"/>
    <property type="match status" value="1"/>
</dbReference>
<keyword evidence="10" id="KW-0804">Transcription</keyword>
<dbReference type="SMART" id="SM01250">
    <property type="entry name" value="KAT11"/>
    <property type="match status" value="1"/>
</dbReference>
<dbReference type="GO" id="GO:0005634">
    <property type="term" value="C:nucleus"/>
    <property type="evidence" value="ECO:0007669"/>
    <property type="project" value="UniProtKB-SubCell"/>
</dbReference>
<dbReference type="InterPro" id="IPR013178">
    <property type="entry name" value="Histone_AcTrfase_Rtt109/CBP"/>
</dbReference>